<feature type="transmembrane region" description="Helical" evidence="5">
    <location>
        <begin position="71"/>
        <end position="87"/>
    </location>
</feature>
<organism evidence="7 8">
    <name type="scientific">Bombardia bombarda</name>
    <dbReference type="NCBI Taxonomy" id="252184"/>
    <lineage>
        <taxon>Eukaryota</taxon>
        <taxon>Fungi</taxon>
        <taxon>Dikarya</taxon>
        <taxon>Ascomycota</taxon>
        <taxon>Pezizomycotina</taxon>
        <taxon>Sordariomycetes</taxon>
        <taxon>Sordariomycetidae</taxon>
        <taxon>Sordariales</taxon>
        <taxon>Lasiosphaeriaceae</taxon>
        <taxon>Bombardia</taxon>
    </lineage>
</organism>
<feature type="transmembrane region" description="Helical" evidence="5">
    <location>
        <begin position="107"/>
        <end position="126"/>
    </location>
</feature>
<comment type="subcellular location">
    <subcellularLocation>
        <location evidence="1">Membrane</location>
        <topology evidence="1">Multi-pass membrane protein</topology>
    </subcellularLocation>
</comment>
<feature type="transmembrane region" description="Helical" evidence="5">
    <location>
        <begin position="386"/>
        <end position="405"/>
    </location>
</feature>
<dbReference type="EMBL" id="JAULSR010000011">
    <property type="protein sequence ID" value="KAK0609980.1"/>
    <property type="molecule type" value="Genomic_DNA"/>
</dbReference>
<dbReference type="PROSITE" id="PS50850">
    <property type="entry name" value="MFS"/>
    <property type="match status" value="1"/>
</dbReference>
<name>A0AA39U1R2_9PEZI</name>
<feature type="transmembrane region" description="Helical" evidence="5">
    <location>
        <begin position="334"/>
        <end position="352"/>
    </location>
</feature>
<dbReference type="InterPro" id="IPR020846">
    <property type="entry name" value="MFS_dom"/>
</dbReference>
<feature type="domain" description="Major facilitator superfamily (MFS) profile" evidence="6">
    <location>
        <begin position="72"/>
        <end position="563"/>
    </location>
</feature>
<dbReference type="PANTHER" id="PTHR23502">
    <property type="entry name" value="MAJOR FACILITATOR SUPERFAMILY"/>
    <property type="match status" value="1"/>
</dbReference>
<gene>
    <name evidence="7" type="ORF">B0T17DRAFT_500915</name>
</gene>
<evidence type="ECO:0000256" key="3">
    <source>
        <dbReference type="ARBA" id="ARBA00022989"/>
    </source>
</evidence>
<feature type="transmembrane region" description="Helical" evidence="5">
    <location>
        <begin position="167"/>
        <end position="190"/>
    </location>
</feature>
<dbReference type="GO" id="GO:0005886">
    <property type="term" value="C:plasma membrane"/>
    <property type="evidence" value="ECO:0007669"/>
    <property type="project" value="TreeGrafter"/>
</dbReference>
<sequence>MPFGIIDCKKMEIVPGTAFMNDQDDLPPEIAHLPRERLKHGTGRFKDIILVPQPSNSPNDPLNWPQWKKELILVIVGLSAAVVGAYGPMLSPGFVEVAANLDITVEILSQATAWLILTLGLALFLTNPLAKILGRRPIYIFAIVVMFITSVWGAAVREYDSFLASRIIAGLGMAPYEVLVQCTIGDLYFVHERATRIAVWNLFLLTGISGGALIAGYIIERDGYQWAFGVCAILFGVLMFGVVFLVPETAYRRDEVVAAVVSAGGSEDGEGEKEEGTATHLNLAHEHDAQHLSEKEMHTSYPAEGGGVQEKRHTYWQSLRVFTGRYSYAPTWKIFVRPVVLLFYPAVFWGFLIYGTTLTWIVVFSVVNGVIFVGEPYNFSISQTGLISLSPFIMTVLGEIISGPLNDWICMYLTKKNRGIYEPEFRLPLMLVAVVFGVVGFFGFGATVQYQTHWSGPVLCFGFANVSLVFASTCVFGYVVDSYRSLNEEAFVAINARNLLTFGLTYFVNDWLKAQGPLIVFCILGSLFLAVCLLTIPLWIFGKKIRSFTGRNEWLQKFMNDNE</sequence>
<evidence type="ECO:0000256" key="2">
    <source>
        <dbReference type="ARBA" id="ARBA00022692"/>
    </source>
</evidence>
<dbReference type="PANTHER" id="PTHR23502:SF20">
    <property type="entry name" value="TRANSPORTER, PUTATIVE (AFU_ORTHOLOGUE AFUA_6G13880)-RELATED"/>
    <property type="match status" value="1"/>
</dbReference>
<dbReference type="InterPro" id="IPR036259">
    <property type="entry name" value="MFS_trans_sf"/>
</dbReference>
<accession>A0AA39U1R2</accession>
<comment type="caution">
    <text evidence="7">The sequence shown here is derived from an EMBL/GenBank/DDBJ whole genome shotgun (WGS) entry which is preliminary data.</text>
</comment>
<feature type="transmembrane region" description="Helical" evidence="5">
    <location>
        <begin position="458"/>
        <end position="480"/>
    </location>
</feature>
<evidence type="ECO:0000313" key="8">
    <source>
        <dbReference type="Proteomes" id="UP001174934"/>
    </source>
</evidence>
<dbReference type="SUPFAM" id="SSF103473">
    <property type="entry name" value="MFS general substrate transporter"/>
    <property type="match status" value="1"/>
</dbReference>
<feature type="transmembrane region" description="Helical" evidence="5">
    <location>
        <begin position="225"/>
        <end position="246"/>
    </location>
</feature>
<evidence type="ECO:0000259" key="6">
    <source>
        <dbReference type="PROSITE" id="PS50850"/>
    </source>
</evidence>
<keyword evidence="3 5" id="KW-1133">Transmembrane helix</keyword>
<feature type="transmembrane region" description="Helical" evidence="5">
    <location>
        <begin position="138"/>
        <end position="155"/>
    </location>
</feature>
<dbReference type="InterPro" id="IPR011701">
    <property type="entry name" value="MFS"/>
</dbReference>
<dbReference type="Pfam" id="PF07690">
    <property type="entry name" value="MFS_1"/>
    <property type="match status" value="1"/>
</dbReference>
<evidence type="ECO:0000256" key="1">
    <source>
        <dbReference type="ARBA" id="ARBA00004141"/>
    </source>
</evidence>
<feature type="transmembrane region" description="Helical" evidence="5">
    <location>
        <begin position="425"/>
        <end position="446"/>
    </location>
</feature>
<keyword evidence="4 5" id="KW-0472">Membrane</keyword>
<protein>
    <submittedName>
        <fullName evidence="7">Major facilitator superfamily domain-containing protein</fullName>
    </submittedName>
</protein>
<keyword evidence="8" id="KW-1185">Reference proteome</keyword>
<reference evidence="7" key="1">
    <citation type="submission" date="2023-06" db="EMBL/GenBank/DDBJ databases">
        <title>Genome-scale phylogeny and comparative genomics of the fungal order Sordariales.</title>
        <authorList>
            <consortium name="Lawrence Berkeley National Laboratory"/>
            <person name="Hensen N."/>
            <person name="Bonometti L."/>
            <person name="Westerberg I."/>
            <person name="Brannstrom I.O."/>
            <person name="Guillou S."/>
            <person name="Cros-Aarteil S."/>
            <person name="Calhoun S."/>
            <person name="Haridas S."/>
            <person name="Kuo A."/>
            <person name="Mondo S."/>
            <person name="Pangilinan J."/>
            <person name="Riley R."/>
            <person name="LaButti K."/>
            <person name="Andreopoulos B."/>
            <person name="Lipzen A."/>
            <person name="Chen C."/>
            <person name="Yanf M."/>
            <person name="Daum C."/>
            <person name="Ng V."/>
            <person name="Clum A."/>
            <person name="Steindorff A."/>
            <person name="Ohm R."/>
            <person name="Martin F."/>
            <person name="Silar P."/>
            <person name="Natvig D."/>
            <person name="Lalanne C."/>
            <person name="Gautier V."/>
            <person name="Ament-velasquez S.L."/>
            <person name="Kruys A."/>
            <person name="Hutchinson M.I."/>
            <person name="Powell A.J."/>
            <person name="Barry K."/>
            <person name="Miller A.N."/>
            <person name="Grigoriev I.V."/>
            <person name="Debuchy R."/>
            <person name="Gladieux P."/>
            <person name="Thoren M.H."/>
            <person name="Johannesson H."/>
        </authorList>
    </citation>
    <scope>NUCLEOTIDE SEQUENCE</scope>
    <source>
        <strain evidence="7">SMH3391-2</strain>
    </source>
</reference>
<evidence type="ECO:0000256" key="4">
    <source>
        <dbReference type="ARBA" id="ARBA00023136"/>
    </source>
</evidence>
<evidence type="ECO:0000313" key="7">
    <source>
        <dbReference type="EMBL" id="KAK0609980.1"/>
    </source>
</evidence>
<evidence type="ECO:0000256" key="5">
    <source>
        <dbReference type="SAM" id="Phobius"/>
    </source>
</evidence>
<dbReference type="GO" id="GO:0022857">
    <property type="term" value="F:transmembrane transporter activity"/>
    <property type="evidence" value="ECO:0007669"/>
    <property type="project" value="InterPro"/>
</dbReference>
<feature type="transmembrane region" description="Helical" evidence="5">
    <location>
        <begin position="197"/>
        <end position="219"/>
    </location>
</feature>
<feature type="transmembrane region" description="Helical" evidence="5">
    <location>
        <begin position="518"/>
        <end position="541"/>
    </location>
</feature>
<keyword evidence="2 5" id="KW-0812">Transmembrane</keyword>
<dbReference type="Gene3D" id="1.20.1250.20">
    <property type="entry name" value="MFS general substrate transporter like domains"/>
    <property type="match status" value="1"/>
</dbReference>
<dbReference type="Proteomes" id="UP001174934">
    <property type="component" value="Unassembled WGS sequence"/>
</dbReference>
<dbReference type="AlphaFoldDB" id="A0AA39U1R2"/>
<proteinExistence type="predicted"/>